<dbReference type="Gene3D" id="2.60.260.40">
    <property type="entry name" value="q5lls5 like domains"/>
    <property type="match status" value="1"/>
</dbReference>
<dbReference type="AlphaFoldDB" id="A0A369W6W6"/>
<keyword evidence="3" id="KW-1185">Reference proteome</keyword>
<dbReference type="RefSeq" id="WP_114644675.1">
    <property type="nucleotide sequence ID" value="NZ_QQNH01000002.1"/>
</dbReference>
<keyword evidence="2" id="KW-0862">Zinc</keyword>
<dbReference type="Pfam" id="PF10276">
    <property type="entry name" value="zf-CHCC"/>
    <property type="match status" value="1"/>
</dbReference>
<organism evidence="2 3">
    <name type="scientific">Pelagibacterium lacus</name>
    <dbReference type="NCBI Taxonomy" id="2282655"/>
    <lineage>
        <taxon>Bacteria</taxon>
        <taxon>Pseudomonadati</taxon>
        <taxon>Pseudomonadota</taxon>
        <taxon>Alphaproteobacteria</taxon>
        <taxon>Hyphomicrobiales</taxon>
        <taxon>Devosiaceae</taxon>
        <taxon>Pelagibacterium</taxon>
    </lineage>
</organism>
<accession>A0A369W6W6</accession>
<dbReference type="EMBL" id="QQNH01000002">
    <property type="protein sequence ID" value="RDE10318.1"/>
    <property type="molecule type" value="Genomic_DNA"/>
</dbReference>
<reference evidence="3" key="1">
    <citation type="submission" date="2018-07" db="EMBL/GenBank/DDBJ databases">
        <authorList>
            <person name="Liu B.-T."/>
            <person name="Du Z."/>
        </authorList>
    </citation>
    <scope>NUCLEOTIDE SEQUENCE [LARGE SCALE GENOMIC DNA]</scope>
    <source>
        <strain evidence="3">XYN52</strain>
    </source>
</reference>
<sequence>MAQHKTPHFHNTEGLARIAIGAREFQCVGAMPPFDHPHVFLDMGADSEIVCPYCSTLYVFDPTLPAGSANPESAVFHLEHA</sequence>
<keyword evidence="2" id="KW-0863">Zinc-finger</keyword>
<evidence type="ECO:0000313" key="2">
    <source>
        <dbReference type="EMBL" id="RDE10318.1"/>
    </source>
</evidence>
<gene>
    <name evidence="2" type="ORF">DVH29_02730</name>
</gene>
<dbReference type="InterPro" id="IPR019401">
    <property type="entry name" value="Znf_CHCC"/>
</dbReference>
<comment type="caution">
    <text evidence="2">The sequence shown here is derived from an EMBL/GenBank/DDBJ whole genome shotgun (WGS) entry which is preliminary data.</text>
</comment>
<name>A0A369W6W6_9HYPH</name>
<evidence type="ECO:0000259" key="1">
    <source>
        <dbReference type="Pfam" id="PF10276"/>
    </source>
</evidence>
<proteinExistence type="predicted"/>
<dbReference type="GO" id="GO:0008270">
    <property type="term" value="F:zinc ion binding"/>
    <property type="evidence" value="ECO:0007669"/>
    <property type="project" value="UniProtKB-KW"/>
</dbReference>
<keyword evidence="2" id="KW-0479">Metal-binding</keyword>
<dbReference type="OrthoDB" id="9807344at2"/>
<protein>
    <submittedName>
        <fullName evidence="2">Zinc-finger domain-containing protein</fullName>
    </submittedName>
</protein>
<feature type="domain" description="Zinc finger CHCC-type" evidence="1">
    <location>
        <begin position="23"/>
        <end position="58"/>
    </location>
</feature>
<dbReference type="Proteomes" id="UP000253759">
    <property type="component" value="Unassembled WGS sequence"/>
</dbReference>
<evidence type="ECO:0000313" key="3">
    <source>
        <dbReference type="Proteomes" id="UP000253759"/>
    </source>
</evidence>